<gene>
    <name evidence="1" type="ORF">GCM10022256_09670</name>
</gene>
<organism evidence="1 2">
    <name type="scientific">Frondihabitans peucedani</name>
    <dbReference type="NCBI Taxonomy" id="598626"/>
    <lineage>
        <taxon>Bacteria</taxon>
        <taxon>Bacillati</taxon>
        <taxon>Actinomycetota</taxon>
        <taxon>Actinomycetes</taxon>
        <taxon>Micrococcales</taxon>
        <taxon>Microbacteriaceae</taxon>
        <taxon>Frondihabitans</taxon>
    </lineage>
</organism>
<proteinExistence type="predicted"/>
<reference evidence="2" key="1">
    <citation type="journal article" date="2019" name="Int. J. Syst. Evol. Microbiol.">
        <title>The Global Catalogue of Microorganisms (GCM) 10K type strain sequencing project: providing services to taxonomists for standard genome sequencing and annotation.</title>
        <authorList>
            <consortium name="The Broad Institute Genomics Platform"/>
            <consortium name="The Broad Institute Genome Sequencing Center for Infectious Disease"/>
            <person name="Wu L."/>
            <person name="Ma J."/>
        </authorList>
    </citation>
    <scope>NUCLEOTIDE SEQUENCE [LARGE SCALE GENOMIC DNA]</scope>
    <source>
        <strain evidence="2">JCM 17442</strain>
    </source>
</reference>
<dbReference type="Proteomes" id="UP001501594">
    <property type="component" value="Unassembled WGS sequence"/>
</dbReference>
<protein>
    <submittedName>
        <fullName evidence="1">Uncharacterized protein</fullName>
    </submittedName>
</protein>
<comment type="caution">
    <text evidence="1">The sequence shown here is derived from an EMBL/GenBank/DDBJ whole genome shotgun (WGS) entry which is preliminary data.</text>
</comment>
<keyword evidence="2" id="KW-1185">Reference proteome</keyword>
<name>A0ABP8DZF2_9MICO</name>
<dbReference type="RefSeq" id="WP_344793892.1">
    <property type="nucleotide sequence ID" value="NZ_BAABAU010000001.1"/>
</dbReference>
<sequence length="88" mass="9429">MTPTSPAKKRTAAQSEAELAELRDAVLDDWLVVTTSVTGALHDIQQTVSWKVTKPLRLGRLLQKKVGEVGVVPASQLAAAAVARRLGR</sequence>
<accession>A0ABP8DZF2</accession>
<evidence type="ECO:0000313" key="1">
    <source>
        <dbReference type="EMBL" id="GAA4265355.1"/>
    </source>
</evidence>
<evidence type="ECO:0000313" key="2">
    <source>
        <dbReference type="Proteomes" id="UP001501594"/>
    </source>
</evidence>
<dbReference type="EMBL" id="BAABAU010000001">
    <property type="protein sequence ID" value="GAA4265355.1"/>
    <property type="molecule type" value="Genomic_DNA"/>
</dbReference>